<evidence type="ECO:0000256" key="4">
    <source>
        <dbReference type="ARBA" id="ARBA00022801"/>
    </source>
</evidence>
<dbReference type="FunFam" id="3.90.1300.10:FF:000003">
    <property type="entry name" value="Amidase signature enzyme"/>
    <property type="match status" value="1"/>
</dbReference>
<dbReference type="GeneID" id="30156365"/>
<dbReference type="PANTHER" id="PTHR45847">
    <property type="entry name" value="FATTY ACID AMIDE HYDROLASE"/>
    <property type="match status" value="1"/>
</dbReference>
<gene>
    <name evidence="8" type="ORF">L202_05056</name>
</gene>
<accession>A0A1E3HNM5</accession>
<evidence type="ECO:0000256" key="2">
    <source>
        <dbReference type="ARBA" id="ARBA00009199"/>
    </source>
</evidence>
<keyword evidence="4" id="KW-0378">Hydrolase</keyword>
<dbReference type="PANTHER" id="PTHR45847:SF6">
    <property type="entry name" value="FATTY ACID AMIDE HYDROLASE"/>
    <property type="match status" value="1"/>
</dbReference>
<evidence type="ECO:0000256" key="6">
    <source>
        <dbReference type="PIRSR" id="PIRSR001221-2"/>
    </source>
</evidence>
<comment type="catalytic activity">
    <reaction evidence="1">
        <text>a monocarboxylic acid amide + H2O = a monocarboxylate + NH4(+)</text>
        <dbReference type="Rhea" id="RHEA:12020"/>
        <dbReference type="ChEBI" id="CHEBI:15377"/>
        <dbReference type="ChEBI" id="CHEBI:28938"/>
        <dbReference type="ChEBI" id="CHEBI:35757"/>
        <dbReference type="ChEBI" id="CHEBI:83628"/>
        <dbReference type="EC" id="3.5.1.4"/>
    </reaction>
</comment>
<dbReference type="PIRSF" id="PIRSF001221">
    <property type="entry name" value="Amidase_fungi"/>
    <property type="match status" value="1"/>
</dbReference>
<dbReference type="SUPFAM" id="SSF75304">
    <property type="entry name" value="Amidase signature (AS) enzymes"/>
    <property type="match status" value="1"/>
</dbReference>
<feature type="binding site" evidence="6">
    <location>
        <position position="197"/>
    </location>
    <ligand>
        <name>substrate</name>
    </ligand>
</feature>
<feature type="active site" description="Charge relay system" evidence="5">
    <location>
        <position position="197"/>
    </location>
</feature>
<evidence type="ECO:0000256" key="1">
    <source>
        <dbReference type="ARBA" id="ARBA00001311"/>
    </source>
</evidence>
<dbReference type="Gene3D" id="3.90.1300.10">
    <property type="entry name" value="Amidase signature (AS) domain"/>
    <property type="match status" value="1"/>
</dbReference>
<feature type="binding site" evidence="6">
    <location>
        <position position="171"/>
    </location>
    <ligand>
        <name>substrate</name>
    </ligand>
</feature>
<comment type="similarity">
    <text evidence="2">Belongs to the amidase family.</text>
</comment>
<evidence type="ECO:0000256" key="5">
    <source>
        <dbReference type="PIRSR" id="PIRSR001221-1"/>
    </source>
</evidence>
<reference evidence="8 9" key="1">
    <citation type="submission" date="2016-06" db="EMBL/GenBank/DDBJ databases">
        <title>Evolution of pathogenesis and genome organization in the Tremellales.</title>
        <authorList>
            <person name="Cuomo C."/>
            <person name="Litvintseva A."/>
            <person name="Heitman J."/>
            <person name="Chen Y."/>
            <person name="Sun S."/>
            <person name="Springer D."/>
            <person name="Dromer F."/>
            <person name="Young S."/>
            <person name="Zeng Q."/>
            <person name="Chapman S."/>
            <person name="Gujja S."/>
            <person name="Saif S."/>
            <person name="Birren B."/>
        </authorList>
    </citation>
    <scope>NUCLEOTIDE SEQUENCE [LARGE SCALE GENOMIC DNA]</scope>
    <source>
        <strain evidence="8 9">CBS 6039</strain>
    </source>
</reference>
<comment type="caution">
    <text evidence="8">The sequence shown here is derived from an EMBL/GenBank/DDBJ whole genome shotgun (WGS) entry which is preliminary data.</text>
</comment>
<name>A0A1E3HNM5_9TREE</name>
<feature type="active site" description="Charge relay system" evidence="5">
    <location>
        <position position="119"/>
    </location>
</feature>
<evidence type="ECO:0000259" key="7">
    <source>
        <dbReference type="Pfam" id="PF01425"/>
    </source>
</evidence>
<dbReference type="GO" id="GO:0004040">
    <property type="term" value="F:amidase activity"/>
    <property type="evidence" value="ECO:0007669"/>
    <property type="project" value="UniProtKB-EC"/>
</dbReference>
<feature type="binding site" evidence="6">
    <location>
        <begin position="218"/>
        <end position="221"/>
    </location>
    <ligand>
        <name>substrate</name>
    </ligand>
</feature>
<sequence length="574" mass="63109">MVARSTVQIAKAKQEERERLISEMESLLGLQSEHPEDEEVLNTRPQEIVWHLKGRKIGWTVERVMSVYIRAACAAHRKTNCLTEVLFKEALEQAKSHDREYATFGKAHGAFWGLPSSFKDTYNIKGVDSSLGCSPYCFDPILDAEDEGGLVKVFRAGGGIPFCKTNIPQTLLAFECRNPVFGQTSNPGASDRTCGGSSGGEAALVALRGSPIGWGSDIGGSLRIPAHYSGICGLKPVVGRWPQNGSRSSVKGFEGIKGVVGPMGRTVDDLIFSTRSVFNTIHEPSTELPGEQLLPIPWREVELPKKLKVGYWVDDHAIKASPACARAVLESVQALKKAGHEVIAFDPPDVPKALQIFAGLTSSDGYKTLLSNIGSDPMEPSMNLVIKPVKLPGWILRILVWLIAKVTGDQLFADVLSNCRQKSTQEFLQYTHRRNVYIDKFRRAAWDDNKFDILLTPTQAVPALKHNQTEWLSPLSIATILFNVVDSTVGVLPVTRVSKDLDTLPSDWLEGSTGSKLLQERTYIGKPGKTEPAYVPEQMHGLPVGVQVVGKAWEEEKVLKVMKLLEGLVGYETR</sequence>
<keyword evidence="9" id="KW-1185">Reference proteome</keyword>
<dbReference type="Pfam" id="PF01425">
    <property type="entry name" value="Amidase"/>
    <property type="match status" value="1"/>
</dbReference>
<dbReference type="Proteomes" id="UP000094065">
    <property type="component" value="Unassembled WGS sequence"/>
</dbReference>
<dbReference type="InterPro" id="IPR023631">
    <property type="entry name" value="Amidase_dom"/>
</dbReference>
<dbReference type="GO" id="GO:0017064">
    <property type="term" value="F:fatty acid amide hydrolase activity"/>
    <property type="evidence" value="ECO:0007669"/>
    <property type="project" value="TreeGrafter"/>
</dbReference>
<dbReference type="EC" id="3.5.1.4" evidence="3"/>
<evidence type="ECO:0000313" key="9">
    <source>
        <dbReference type="Proteomes" id="UP000094065"/>
    </source>
</evidence>
<feature type="domain" description="Amidase" evidence="7">
    <location>
        <begin position="65"/>
        <end position="559"/>
    </location>
</feature>
<dbReference type="InterPro" id="IPR036928">
    <property type="entry name" value="AS_sf"/>
</dbReference>
<dbReference type="OrthoDB" id="6428749at2759"/>
<dbReference type="EMBL" id="AWGJ01000007">
    <property type="protein sequence ID" value="ODN77963.1"/>
    <property type="molecule type" value="Genomic_DNA"/>
</dbReference>
<evidence type="ECO:0000313" key="8">
    <source>
        <dbReference type="EMBL" id="ODN77963.1"/>
    </source>
</evidence>
<protein>
    <recommendedName>
        <fullName evidence="3">amidase</fullName>
        <ecNumber evidence="3">3.5.1.4</ecNumber>
    </recommendedName>
</protein>
<evidence type="ECO:0000256" key="3">
    <source>
        <dbReference type="ARBA" id="ARBA00012922"/>
    </source>
</evidence>
<dbReference type="InterPro" id="IPR052096">
    <property type="entry name" value="Endocannabinoid_amidase"/>
</dbReference>
<dbReference type="AlphaFoldDB" id="A0A1E3HNM5"/>
<dbReference type="PROSITE" id="PS00571">
    <property type="entry name" value="AMIDASES"/>
    <property type="match status" value="1"/>
</dbReference>
<dbReference type="RefSeq" id="XP_018993199.1">
    <property type="nucleotide sequence ID" value="XM_019139256.1"/>
</dbReference>
<proteinExistence type="inferred from homology"/>
<dbReference type="InterPro" id="IPR020556">
    <property type="entry name" value="Amidase_CS"/>
</dbReference>
<organism evidence="8 9">
    <name type="scientific">Cryptococcus amylolentus CBS 6039</name>
    <dbReference type="NCBI Taxonomy" id="1295533"/>
    <lineage>
        <taxon>Eukaryota</taxon>
        <taxon>Fungi</taxon>
        <taxon>Dikarya</taxon>
        <taxon>Basidiomycota</taxon>
        <taxon>Agaricomycotina</taxon>
        <taxon>Tremellomycetes</taxon>
        <taxon>Tremellales</taxon>
        <taxon>Cryptococcaceae</taxon>
        <taxon>Cryptococcus</taxon>
    </lineage>
</organism>
<feature type="active site" description="Acyl-ester intermediate" evidence="5">
    <location>
        <position position="221"/>
    </location>
</feature>
<dbReference type="GO" id="GO:0009062">
    <property type="term" value="P:fatty acid catabolic process"/>
    <property type="evidence" value="ECO:0007669"/>
    <property type="project" value="TreeGrafter"/>
</dbReference>
<dbReference type="STRING" id="1295533.A0A1E3HNM5"/>